<accession>A0ABR1V839</accession>
<name>A0ABR1V839_9PEZI</name>
<dbReference type="RefSeq" id="XP_066664118.1">
    <property type="nucleotide sequence ID" value="XM_066818426.1"/>
</dbReference>
<gene>
    <name evidence="2" type="ORF">PG997_014112</name>
</gene>
<comment type="caution">
    <text evidence="2">The sequence shown here is derived from an EMBL/GenBank/DDBJ whole genome shotgun (WGS) entry which is preliminary data.</text>
</comment>
<dbReference type="EMBL" id="JAQQWN010000009">
    <property type="protein sequence ID" value="KAK8067365.1"/>
    <property type="molecule type" value="Genomic_DNA"/>
</dbReference>
<dbReference type="Proteomes" id="UP001433268">
    <property type="component" value="Unassembled WGS sequence"/>
</dbReference>
<proteinExistence type="predicted"/>
<feature type="region of interest" description="Disordered" evidence="1">
    <location>
        <begin position="91"/>
        <end position="122"/>
    </location>
</feature>
<reference evidence="2 3" key="1">
    <citation type="submission" date="2023-01" db="EMBL/GenBank/DDBJ databases">
        <title>Analysis of 21 Apiospora genomes using comparative genomics revels a genus with tremendous synthesis potential of carbohydrate active enzymes and secondary metabolites.</title>
        <authorList>
            <person name="Sorensen T."/>
        </authorList>
    </citation>
    <scope>NUCLEOTIDE SEQUENCE [LARGE SCALE GENOMIC DNA]</scope>
    <source>
        <strain evidence="2 3">CBS 114990</strain>
    </source>
</reference>
<organism evidence="2 3">
    <name type="scientific">Apiospora hydei</name>
    <dbReference type="NCBI Taxonomy" id="1337664"/>
    <lineage>
        <taxon>Eukaryota</taxon>
        <taxon>Fungi</taxon>
        <taxon>Dikarya</taxon>
        <taxon>Ascomycota</taxon>
        <taxon>Pezizomycotina</taxon>
        <taxon>Sordariomycetes</taxon>
        <taxon>Xylariomycetidae</taxon>
        <taxon>Amphisphaeriales</taxon>
        <taxon>Apiosporaceae</taxon>
        <taxon>Apiospora</taxon>
    </lineage>
</organism>
<dbReference type="GeneID" id="92051486"/>
<keyword evidence="3" id="KW-1185">Reference proteome</keyword>
<sequence>MTNSYKITVINNTGGPQDYAFFSATPVVSGGFSGPIWSNVLKSAGHTPNGAQASFEVLTTYYATCGSFEGSPEHGGKVTISKSVPINLGSKAGGNVTPGSSVARRATLAPPTTPGQGKLGNFQPDTACKPENRFTMQDAHENNLLVGIATSGGGSITKAMASFAPYPNVKYQIMPPAVYHVGAGSRFQVGDLVKAEMMSNTLAVDFNQRGTNNVTLVHGDDMQFYFHD</sequence>
<protein>
    <submittedName>
        <fullName evidence="2">Uncharacterized protein</fullName>
    </submittedName>
</protein>
<evidence type="ECO:0000313" key="3">
    <source>
        <dbReference type="Proteomes" id="UP001433268"/>
    </source>
</evidence>
<evidence type="ECO:0000256" key="1">
    <source>
        <dbReference type="SAM" id="MobiDB-lite"/>
    </source>
</evidence>
<evidence type="ECO:0000313" key="2">
    <source>
        <dbReference type="EMBL" id="KAK8067365.1"/>
    </source>
</evidence>